<evidence type="ECO:0000256" key="5">
    <source>
        <dbReference type="ARBA" id="ARBA00022801"/>
    </source>
</evidence>
<sequence>MEEVRKQLCEWIDKNEHKAVRLLKKTVQERSIYANEASAQAIMIEKCRQLGLMIDIWEPDIKQLKASPYFVSDRKSFKDSPNLVAIKRGRGGGKSMILNGHIDVVPEGDRSQWSDDPYSAVIKDGKLYGRGSTDMKGGNAAMLMALQALTECDVALKGDVIFQSVVDEECGGAGTLAALLRGYKADAALIPEPTNLKIFQKQQGSMWFRITVRGRSAHGGTRYEGISAIHKAISVIEALSALEKVRNKRISDPLYQNIPIPVPINIGKIQGGSWPSSVADTVVIEGRCGIAPEEKAEDVKAEMAEALEKMKMSDKWFRDHPAELEWFGARWLPNSLGSNDPLLTALKNSCREVMQKEPVIEASPWGTDAGLLQEAGDIPSIVFGPGVTKAAHFPNEYIRIKDLQTAAKIIVLLLIDWCERADEEEEARWEN</sequence>
<dbReference type="EMBL" id="WKKI01000023">
    <property type="protein sequence ID" value="MRX72879.1"/>
    <property type="molecule type" value="Genomic_DNA"/>
</dbReference>
<accession>A0A7X2J0A0</accession>
<dbReference type="AlphaFoldDB" id="A0A7X2J0A0"/>
<name>A0A7X2J0A0_9BACI</name>
<evidence type="ECO:0000256" key="2">
    <source>
        <dbReference type="ARBA" id="ARBA00001947"/>
    </source>
</evidence>
<protein>
    <submittedName>
        <fullName evidence="9">Peptidase</fullName>
    </submittedName>
</protein>
<dbReference type="PANTHER" id="PTHR43808">
    <property type="entry name" value="ACETYLORNITHINE DEACETYLASE"/>
    <property type="match status" value="1"/>
</dbReference>
<dbReference type="InterPro" id="IPR002933">
    <property type="entry name" value="Peptidase_M20"/>
</dbReference>
<evidence type="ECO:0000256" key="1">
    <source>
        <dbReference type="ARBA" id="ARBA00001941"/>
    </source>
</evidence>
<evidence type="ECO:0000256" key="3">
    <source>
        <dbReference type="ARBA" id="ARBA00006247"/>
    </source>
</evidence>
<dbReference type="Gene3D" id="3.40.630.10">
    <property type="entry name" value="Zn peptidases"/>
    <property type="match status" value="1"/>
</dbReference>
<dbReference type="GO" id="GO:0046872">
    <property type="term" value="F:metal ion binding"/>
    <property type="evidence" value="ECO:0007669"/>
    <property type="project" value="UniProtKB-KW"/>
</dbReference>
<keyword evidence="6" id="KW-0862">Zinc</keyword>
<evidence type="ECO:0000259" key="8">
    <source>
        <dbReference type="Pfam" id="PF07687"/>
    </source>
</evidence>
<comment type="cofactor">
    <cofactor evidence="2">
        <name>Zn(2+)</name>
        <dbReference type="ChEBI" id="CHEBI:29105"/>
    </cofactor>
</comment>
<dbReference type="SUPFAM" id="SSF55031">
    <property type="entry name" value="Bacterial exopeptidase dimerisation domain"/>
    <property type="match status" value="1"/>
</dbReference>
<dbReference type="NCBIfam" id="NF005373">
    <property type="entry name" value="PRK06915.1"/>
    <property type="match status" value="1"/>
</dbReference>
<dbReference type="InterPro" id="IPR010182">
    <property type="entry name" value="ArgE/DapE"/>
</dbReference>
<keyword evidence="5" id="KW-0378">Hydrolase</keyword>
<dbReference type="InterPro" id="IPR011650">
    <property type="entry name" value="Peptidase_M20_dimer"/>
</dbReference>
<keyword evidence="4" id="KW-0479">Metal-binding</keyword>
<comment type="caution">
    <text evidence="9">The sequence shown here is derived from an EMBL/GenBank/DDBJ whole genome shotgun (WGS) entry which is preliminary data.</text>
</comment>
<dbReference type="Gene3D" id="3.30.70.360">
    <property type="match status" value="1"/>
</dbReference>
<evidence type="ECO:0000313" key="9">
    <source>
        <dbReference type="EMBL" id="MRX72879.1"/>
    </source>
</evidence>
<evidence type="ECO:0000256" key="6">
    <source>
        <dbReference type="ARBA" id="ARBA00022833"/>
    </source>
</evidence>
<evidence type="ECO:0000313" key="10">
    <source>
        <dbReference type="Proteomes" id="UP000448867"/>
    </source>
</evidence>
<comment type="cofactor">
    <cofactor evidence="1">
        <name>Co(2+)</name>
        <dbReference type="ChEBI" id="CHEBI:48828"/>
    </cofactor>
</comment>
<feature type="domain" description="Peptidase M20 dimerisation" evidence="8">
    <location>
        <begin position="202"/>
        <end position="310"/>
    </location>
</feature>
<evidence type="ECO:0000256" key="7">
    <source>
        <dbReference type="ARBA" id="ARBA00023285"/>
    </source>
</evidence>
<dbReference type="PANTHER" id="PTHR43808:SF25">
    <property type="entry name" value="PEPTIDASE M20 DIMERISATION DOMAIN-CONTAINING PROTEIN"/>
    <property type="match status" value="1"/>
</dbReference>
<dbReference type="InterPro" id="IPR036264">
    <property type="entry name" value="Bact_exopeptidase_dim_dom"/>
</dbReference>
<dbReference type="OrthoDB" id="9792335at2"/>
<dbReference type="RefSeq" id="WP_154308038.1">
    <property type="nucleotide sequence ID" value="NZ_WKKI01000023.1"/>
</dbReference>
<dbReference type="SUPFAM" id="SSF53187">
    <property type="entry name" value="Zn-dependent exopeptidases"/>
    <property type="match status" value="1"/>
</dbReference>
<keyword evidence="10" id="KW-1185">Reference proteome</keyword>
<dbReference type="InterPro" id="IPR050072">
    <property type="entry name" value="Peptidase_M20A"/>
</dbReference>
<dbReference type="NCBIfam" id="TIGR01910">
    <property type="entry name" value="DapE-ArgE"/>
    <property type="match status" value="1"/>
</dbReference>
<reference evidence="9 10" key="1">
    <citation type="submission" date="2019-11" db="EMBL/GenBank/DDBJ databases">
        <title>Bacillus lacus genome.</title>
        <authorList>
            <person name="Allen C.J."/>
            <person name="Newman J.D."/>
        </authorList>
    </citation>
    <scope>NUCLEOTIDE SEQUENCE [LARGE SCALE GENOMIC DNA]</scope>
    <source>
        <strain evidence="9 10">KCTC 33946</strain>
    </source>
</reference>
<keyword evidence="7" id="KW-0170">Cobalt</keyword>
<dbReference type="Proteomes" id="UP000448867">
    <property type="component" value="Unassembled WGS sequence"/>
</dbReference>
<proteinExistence type="inferred from homology"/>
<gene>
    <name evidence="9" type="ORF">GJU40_12085</name>
</gene>
<organism evidence="9 10">
    <name type="scientific">Metabacillus lacus</name>
    <dbReference type="NCBI Taxonomy" id="1983721"/>
    <lineage>
        <taxon>Bacteria</taxon>
        <taxon>Bacillati</taxon>
        <taxon>Bacillota</taxon>
        <taxon>Bacilli</taxon>
        <taxon>Bacillales</taxon>
        <taxon>Bacillaceae</taxon>
        <taxon>Metabacillus</taxon>
    </lineage>
</organism>
<dbReference type="GO" id="GO:0016787">
    <property type="term" value="F:hydrolase activity"/>
    <property type="evidence" value="ECO:0007669"/>
    <property type="project" value="UniProtKB-KW"/>
</dbReference>
<evidence type="ECO:0000256" key="4">
    <source>
        <dbReference type="ARBA" id="ARBA00022723"/>
    </source>
</evidence>
<dbReference type="Pfam" id="PF01546">
    <property type="entry name" value="Peptidase_M20"/>
    <property type="match status" value="1"/>
</dbReference>
<dbReference type="Pfam" id="PF07687">
    <property type="entry name" value="M20_dimer"/>
    <property type="match status" value="1"/>
</dbReference>
<comment type="similarity">
    <text evidence="3">Belongs to the peptidase M20A family.</text>
</comment>